<evidence type="ECO:0000313" key="5">
    <source>
        <dbReference type="Proteomes" id="UP000546007"/>
    </source>
</evidence>
<dbReference type="PIRSF" id="PIRSF018266">
    <property type="entry name" value="FecR"/>
    <property type="match status" value="1"/>
</dbReference>
<dbReference type="GO" id="GO:0016989">
    <property type="term" value="F:sigma factor antagonist activity"/>
    <property type="evidence" value="ECO:0007669"/>
    <property type="project" value="TreeGrafter"/>
</dbReference>
<evidence type="ECO:0000256" key="1">
    <source>
        <dbReference type="SAM" id="Phobius"/>
    </source>
</evidence>
<dbReference type="AlphaFoldDB" id="A0A7W6HXB3"/>
<accession>A0A7W6HXB3</accession>
<dbReference type="RefSeq" id="WP_124316422.1">
    <property type="nucleotide sequence ID" value="NZ_AP028155.1"/>
</dbReference>
<comment type="caution">
    <text evidence="4">The sequence shown here is derived from an EMBL/GenBank/DDBJ whole genome shotgun (WGS) entry which is preliminary data.</text>
</comment>
<dbReference type="Gene3D" id="3.55.50.30">
    <property type="match status" value="1"/>
</dbReference>
<keyword evidence="1" id="KW-0812">Transmembrane</keyword>
<dbReference type="Pfam" id="PF04773">
    <property type="entry name" value="FecR"/>
    <property type="match status" value="1"/>
</dbReference>
<sequence length="384" mass="43669">MDEKRIIELVILYSKDELTTSEASKLEIWLKVNEQNRGIFCDYLKRYRKARQIAFYDTVDEQRAWNQLARKIKRASISKKNRFVQYSLYAASLLLFVSFSLFLYIKNGSVTTENSLRDIPSGSAKAMLQLSDGRIVPLSNDSVLSLAEINGVVIMQDEEGGIRYLAGEGKNETVFNTIRVPRGGEYYLCLSDGTKVWLNSESELTYPVSSLENARNVYLKGEAYFEVARDEKHPFRVECEDSKITVLGTKFNVMAYKGQGNVVTTLVDGRVRVATGRDSLMLTPGEQAVSGTDGIDVKKVDVSFYIAWTLGVFEFEEMSLGQITEQLGRWYDMTFVYDDPLLREITFTGAAERHRPLDVVLKMIEKLSGVRFEVKNDVITIYKK</sequence>
<dbReference type="InterPro" id="IPR032508">
    <property type="entry name" value="FecR_C"/>
</dbReference>
<dbReference type="Proteomes" id="UP000546007">
    <property type="component" value="Unassembled WGS sequence"/>
</dbReference>
<evidence type="ECO:0000259" key="2">
    <source>
        <dbReference type="Pfam" id="PF04773"/>
    </source>
</evidence>
<dbReference type="EMBL" id="JACIES010000005">
    <property type="protein sequence ID" value="MBB4026475.1"/>
    <property type="molecule type" value="Genomic_DNA"/>
</dbReference>
<dbReference type="InterPro" id="IPR012373">
    <property type="entry name" value="Ferrdict_sens_TM"/>
</dbReference>
<dbReference type="PANTHER" id="PTHR30273">
    <property type="entry name" value="PERIPLASMIC SIGNAL SENSOR AND SIGMA FACTOR ACTIVATOR FECR-RELATED"/>
    <property type="match status" value="1"/>
</dbReference>
<organism evidence="4 5">
    <name type="scientific">Butyricimonas faecihominis</name>
    <dbReference type="NCBI Taxonomy" id="1472416"/>
    <lineage>
        <taxon>Bacteria</taxon>
        <taxon>Pseudomonadati</taxon>
        <taxon>Bacteroidota</taxon>
        <taxon>Bacteroidia</taxon>
        <taxon>Bacteroidales</taxon>
        <taxon>Odoribacteraceae</taxon>
        <taxon>Butyricimonas</taxon>
    </lineage>
</organism>
<dbReference type="GeneID" id="93101888"/>
<protein>
    <recommendedName>
        <fullName evidence="6">DUF4974 domain-containing protein</fullName>
    </recommendedName>
</protein>
<keyword evidence="1" id="KW-1133">Transmembrane helix</keyword>
<dbReference type="Pfam" id="PF16344">
    <property type="entry name" value="FecR_C"/>
    <property type="match status" value="1"/>
</dbReference>
<reference evidence="4 5" key="1">
    <citation type="submission" date="2020-08" db="EMBL/GenBank/DDBJ databases">
        <title>Genomic Encyclopedia of Type Strains, Phase IV (KMG-IV): sequencing the most valuable type-strain genomes for metagenomic binning, comparative biology and taxonomic classification.</title>
        <authorList>
            <person name="Goeker M."/>
        </authorList>
    </citation>
    <scope>NUCLEOTIDE SEQUENCE [LARGE SCALE GENOMIC DNA]</scope>
    <source>
        <strain evidence="4 5">DSM 105721</strain>
    </source>
</reference>
<proteinExistence type="predicted"/>
<keyword evidence="5" id="KW-1185">Reference proteome</keyword>
<dbReference type="OrthoDB" id="772265at2"/>
<gene>
    <name evidence="4" type="ORF">GGR14_002269</name>
</gene>
<dbReference type="InterPro" id="IPR006860">
    <property type="entry name" value="FecR"/>
</dbReference>
<name>A0A7W6HXB3_9BACT</name>
<evidence type="ECO:0000259" key="3">
    <source>
        <dbReference type="Pfam" id="PF16344"/>
    </source>
</evidence>
<dbReference type="Gene3D" id="2.60.120.1440">
    <property type="match status" value="1"/>
</dbReference>
<feature type="domain" description="FecR protein" evidence="2">
    <location>
        <begin position="177"/>
        <end position="272"/>
    </location>
</feature>
<evidence type="ECO:0000313" key="4">
    <source>
        <dbReference type="EMBL" id="MBB4026475.1"/>
    </source>
</evidence>
<dbReference type="PANTHER" id="PTHR30273:SF2">
    <property type="entry name" value="PROTEIN FECR"/>
    <property type="match status" value="1"/>
</dbReference>
<feature type="domain" description="Protein FecR C-terminal" evidence="3">
    <location>
        <begin position="313"/>
        <end position="381"/>
    </location>
</feature>
<evidence type="ECO:0008006" key="6">
    <source>
        <dbReference type="Google" id="ProtNLM"/>
    </source>
</evidence>
<keyword evidence="1" id="KW-0472">Membrane</keyword>
<feature type="transmembrane region" description="Helical" evidence="1">
    <location>
        <begin position="83"/>
        <end position="105"/>
    </location>
</feature>